<feature type="region of interest" description="Disordered" evidence="1">
    <location>
        <begin position="1"/>
        <end position="24"/>
    </location>
</feature>
<reference evidence="4" key="1">
    <citation type="submission" date="2012-11" db="EMBL/GenBank/DDBJ databases">
        <authorList>
            <person name="Becker E.A."/>
            <person name="Seitzer P."/>
            <person name="Tritt A."/>
            <person name="Larsen D."/>
            <person name="Yao A."/>
            <person name="Wu D."/>
            <person name="Darling A."/>
            <person name="Eisen J.A."/>
            <person name="Facciotti M.T."/>
        </authorList>
    </citation>
    <scope>NUCLEOTIDE SEQUENCE [LARGE SCALE GENOMIC DNA]</scope>
    <source>
        <strain evidence="4">ATCC 29605 / DSM 3757 / JCM 8879 / NBRC 14742 / NCIMB 2012 / VKM B-1768 / DS2</strain>
    </source>
</reference>
<dbReference type="EMBL" id="AOHU01000067">
    <property type="protein sequence ID" value="ELY30167.1"/>
    <property type="molecule type" value="Genomic_DNA"/>
</dbReference>
<reference evidence="3 4" key="2">
    <citation type="journal article" date="2014" name="PLoS Genet.">
        <title>Phylogenetically driven sequencing of extremely halophilic archaea reveals strategies for static and dynamic osmo-response.</title>
        <authorList>
            <person name="Becker E.A."/>
            <person name="Seitzer P.M."/>
            <person name="Tritt A."/>
            <person name="Larsen D."/>
            <person name="Krusor M."/>
            <person name="Yao A.I."/>
            <person name="Wu D."/>
            <person name="Madern D."/>
            <person name="Eisen J.A."/>
            <person name="Darling A.E."/>
            <person name="Facciotti M.T."/>
        </authorList>
    </citation>
    <scope>NUCLEOTIDE SEQUENCE [LARGE SCALE GENOMIC DNA]</scope>
    <source>
        <strain evidence="4">ATCC 29605 / DSM 3757 / JCM 8879 / NBRC 14742 / NCIMB 2012 / VKM B-1768 / DS2</strain>
    </source>
</reference>
<dbReference type="AlphaFoldDB" id="L9UZI5"/>
<evidence type="ECO:0000256" key="1">
    <source>
        <dbReference type="SAM" id="MobiDB-lite"/>
    </source>
</evidence>
<organism evidence="3 4">
    <name type="scientific">Haloferax volcanii (strain ATCC 29605 / DSM 3757 / JCM 8879 / NBRC 14742 / NCIMB 2012 / VKM B-1768 / DS2)</name>
    <name type="common">Halobacterium volcanii</name>
    <dbReference type="NCBI Taxonomy" id="309800"/>
    <lineage>
        <taxon>Archaea</taxon>
        <taxon>Methanobacteriati</taxon>
        <taxon>Methanobacteriota</taxon>
        <taxon>Stenosarchaea group</taxon>
        <taxon>Halobacteria</taxon>
        <taxon>Halobacteriales</taxon>
        <taxon>Haloferacaceae</taxon>
        <taxon>Haloferax</taxon>
    </lineage>
</organism>
<accession>L9UZI5</accession>
<dbReference type="InterPro" id="IPR018649">
    <property type="entry name" value="SHOCT"/>
</dbReference>
<dbReference type="Pfam" id="PF09851">
    <property type="entry name" value="SHOCT"/>
    <property type="match status" value="1"/>
</dbReference>
<dbReference type="RefSeq" id="WP_004043311.1">
    <property type="nucleotide sequence ID" value="NZ_AOHU01000067.1"/>
</dbReference>
<name>L9UZI5_HALVD</name>
<feature type="compositionally biased region" description="Low complexity" evidence="1">
    <location>
        <begin position="10"/>
        <end position="24"/>
    </location>
</feature>
<feature type="domain" description="SHOCT" evidence="2">
    <location>
        <begin position="28"/>
        <end position="55"/>
    </location>
</feature>
<proteinExistence type="predicted"/>
<dbReference type="Proteomes" id="UP000011532">
    <property type="component" value="Unassembled WGS sequence"/>
</dbReference>
<protein>
    <recommendedName>
        <fullName evidence="2">SHOCT domain-containing protein</fullName>
    </recommendedName>
</protein>
<comment type="caution">
    <text evidence="3">The sequence shown here is derived from an EMBL/GenBank/DDBJ whole genome shotgun (WGS) entry which is preliminary data.</text>
</comment>
<dbReference type="PATRIC" id="fig|309800.29.peg.2053"/>
<evidence type="ECO:0000313" key="3">
    <source>
        <dbReference type="EMBL" id="ELY30167.1"/>
    </source>
</evidence>
<gene>
    <name evidence="3" type="ORF">C498_10621</name>
</gene>
<evidence type="ECO:0000259" key="2">
    <source>
        <dbReference type="Pfam" id="PF09851"/>
    </source>
</evidence>
<sequence>MTRFIREQITGDTTTVTSTASTETDPLEQLEKLGELRDNGVLSEEEFEEKKADLLDEI</sequence>
<evidence type="ECO:0000313" key="4">
    <source>
        <dbReference type="Proteomes" id="UP000011532"/>
    </source>
</evidence>